<feature type="non-terminal residue" evidence="4">
    <location>
        <position position="1"/>
    </location>
</feature>
<sequence length="172" mass="18900">VMAESGSSTYQKVQDDLRQIDIYRDTPIRFLGYSNEVGEAFRSIVPVSLVRATYVAAFGYVCADALDKSRKAHKKEWPTCSDRSKAVAVAAGDTFLWQTLASVVIPGFTINRLCHFTAILLSKTTRLPPTARKWATTAIGLGAIPLIVRPIDSAVEMGMDSWVRPIYGAAHH</sequence>
<dbReference type="PANTHER" id="PTHR11001:SF2">
    <property type="entry name" value="MITOCHONDRIAL FISSION PROCESS PROTEIN 1"/>
    <property type="match status" value="1"/>
</dbReference>
<accession>A0AAN5C080</accession>
<dbReference type="GO" id="GO:0005739">
    <property type="term" value="C:mitochondrion"/>
    <property type="evidence" value="ECO:0007669"/>
    <property type="project" value="TreeGrafter"/>
</dbReference>
<dbReference type="Proteomes" id="UP001328107">
    <property type="component" value="Unassembled WGS sequence"/>
</dbReference>
<dbReference type="GO" id="GO:0000266">
    <property type="term" value="P:mitochondrial fission"/>
    <property type="evidence" value="ECO:0007669"/>
    <property type="project" value="TreeGrafter"/>
</dbReference>
<keyword evidence="5" id="KW-1185">Reference proteome</keyword>
<dbReference type="PANTHER" id="PTHR11001">
    <property type="entry name" value="MITOCHONDRIAL FISSION PROCESS PROTEIN 1"/>
    <property type="match status" value="1"/>
</dbReference>
<evidence type="ECO:0000256" key="2">
    <source>
        <dbReference type="ARBA" id="ARBA00017835"/>
    </source>
</evidence>
<dbReference type="InterPro" id="IPR019560">
    <property type="entry name" value="Mitochondrial_18_kDa_protein"/>
</dbReference>
<evidence type="ECO:0000313" key="5">
    <source>
        <dbReference type="Proteomes" id="UP001328107"/>
    </source>
</evidence>
<comment type="caution">
    <text evidence="4">The sequence shown here is derived from an EMBL/GenBank/DDBJ whole genome shotgun (WGS) entry which is preliminary data.</text>
</comment>
<organism evidence="4 5">
    <name type="scientific">Pristionchus mayeri</name>
    <dbReference type="NCBI Taxonomy" id="1317129"/>
    <lineage>
        <taxon>Eukaryota</taxon>
        <taxon>Metazoa</taxon>
        <taxon>Ecdysozoa</taxon>
        <taxon>Nematoda</taxon>
        <taxon>Chromadorea</taxon>
        <taxon>Rhabditida</taxon>
        <taxon>Rhabditina</taxon>
        <taxon>Diplogasteromorpha</taxon>
        <taxon>Diplogasteroidea</taxon>
        <taxon>Neodiplogasteridae</taxon>
        <taxon>Pristionchus</taxon>
    </lineage>
</organism>
<comment type="similarity">
    <text evidence="1">Belongs to the MTFP1 family.</text>
</comment>
<dbReference type="AlphaFoldDB" id="A0AAN5C080"/>
<name>A0AAN5C080_9BILA</name>
<evidence type="ECO:0000256" key="3">
    <source>
        <dbReference type="ARBA" id="ARBA00029631"/>
    </source>
</evidence>
<evidence type="ECO:0000313" key="4">
    <source>
        <dbReference type="EMBL" id="GMR31938.1"/>
    </source>
</evidence>
<dbReference type="Pfam" id="PF10558">
    <property type="entry name" value="MTP18"/>
    <property type="match status" value="1"/>
</dbReference>
<evidence type="ECO:0000256" key="1">
    <source>
        <dbReference type="ARBA" id="ARBA00009224"/>
    </source>
</evidence>
<protein>
    <recommendedName>
        <fullName evidence="2">Mitochondrial fission process protein 1</fullName>
    </recommendedName>
    <alternativeName>
        <fullName evidence="3">Mitochondrial 18 kDa protein</fullName>
    </alternativeName>
</protein>
<gene>
    <name evidence="4" type="ORF">PMAYCL1PPCAC_02133</name>
</gene>
<reference evidence="5" key="1">
    <citation type="submission" date="2022-10" db="EMBL/GenBank/DDBJ databases">
        <title>Genome assembly of Pristionchus species.</title>
        <authorList>
            <person name="Yoshida K."/>
            <person name="Sommer R.J."/>
        </authorList>
    </citation>
    <scope>NUCLEOTIDE SEQUENCE [LARGE SCALE GENOMIC DNA]</scope>
    <source>
        <strain evidence="5">RS5460</strain>
    </source>
</reference>
<proteinExistence type="inferred from homology"/>
<dbReference type="EMBL" id="BTRK01000001">
    <property type="protein sequence ID" value="GMR31938.1"/>
    <property type="molecule type" value="Genomic_DNA"/>
</dbReference>